<dbReference type="RefSeq" id="WP_169606188.1">
    <property type="nucleotide sequence ID" value="NZ_CP051682.1"/>
</dbReference>
<evidence type="ECO:0000313" key="1">
    <source>
        <dbReference type="EMBL" id="QJD95171.1"/>
    </source>
</evidence>
<dbReference type="EMBL" id="CP051682">
    <property type="protein sequence ID" value="QJD95171.1"/>
    <property type="molecule type" value="Genomic_DNA"/>
</dbReference>
<dbReference type="AlphaFoldDB" id="A0A7L5DWP3"/>
<accession>A0A7L5DWP3</accession>
<protein>
    <submittedName>
        <fullName evidence="1">Uncharacterized protein</fullName>
    </submittedName>
</protein>
<keyword evidence="2" id="KW-1185">Reference proteome</keyword>
<evidence type="ECO:0000313" key="2">
    <source>
        <dbReference type="Proteomes" id="UP000503278"/>
    </source>
</evidence>
<organism evidence="1 2">
    <name type="scientific">Mucilaginibacter robiniae</name>
    <dbReference type="NCBI Taxonomy" id="2728022"/>
    <lineage>
        <taxon>Bacteria</taxon>
        <taxon>Pseudomonadati</taxon>
        <taxon>Bacteroidota</taxon>
        <taxon>Sphingobacteriia</taxon>
        <taxon>Sphingobacteriales</taxon>
        <taxon>Sphingobacteriaceae</taxon>
        <taxon>Mucilaginibacter</taxon>
    </lineage>
</organism>
<gene>
    <name evidence="1" type="ORF">HH214_04385</name>
</gene>
<proteinExistence type="predicted"/>
<reference evidence="1 2" key="1">
    <citation type="submission" date="2020-04" db="EMBL/GenBank/DDBJ databases">
        <title>Genome sequencing of novel species.</title>
        <authorList>
            <person name="Heo J."/>
            <person name="Kim S.-J."/>
            <person name="Kim J.-S."/>
            <person name="Hong S.-B."/>
            <person name="Kwon S.-W."/>
        </authorList>
    </citation>
    <scope>NUCLEOTIDE SEQUENCE [LARGE SCALE GENOMIC DNA]</scope>
    <source>
        <strain evidence="1 2">F39-2</strain>
    </source>
</reference>
<dbReference type="KEGG" id="mrob:HH214_04385"/>
<name>A0A7L5DWP3_9SPHI</name>
<sequence>MRLPNWLQKIVKFIQNFFSHIPAELQAAIHTGVTVTENIKTFVDSPAADILTALIPGNLDDKIKTALRQALPTLLTQLKLADNCAGAQTSDEIVTCATQTLQALDGNIKNAFLHSLAVMIAQVAADGQLTWQDTACVVEWYYQQRFKAQDVQ</sequence>
<dbReference type="Proteomes" id="UP000503278">
    <property type="component" value="Chromosome"/>
</dbReference>